<name>Q1N1N3_9GAMM</name>
<evidence type="ECO:0000313" key="2">
    <source>
        <dbReference type="EMBL" id="EAT12017.1"/>
    </source>
</evidence>
<evidence type="ECO:0000313" key="3">
    <source>
        <dbReference type="Proteomes" id="UP000004263"/>
    </source>
</evidence>
<comment type="caution">
    <text evidence="2">The sequence shown here is derived from an EMBL/GenBank/DDBJ whole genome shotgun (WGS) entry which is preliminary data.</text>
</comment>
<dbReference type="RefSeq" id="WP_007018977.1">
    <property type="nucleotide sequence ID" value="NZ_CH724120.1"/>
</dbReference>
<feature type="compositionally biased region" description="Basic and acidic residues" evidence="1">
    <location>
        <begin position="38"/>
        <end position="48"/>
    </location>
</feature>
<dbReference type="AlphaFoldDB" id="Q1N1N3"/>
<proteinExistence type="predicted"/>
<dbReference type="EMBL" id="AAQH01000010">
    <property type="protein sequence ID" value="EAT12017.1"/>
    <property type="molecule type" value="Genomic_DNA"/>
</dbReference>
<dbReference type="Proteomes" id="UP000004263">
    <property type="component" value="Unassembled WGS sequence"/>
</dbReference>
<sequence>MPFIRGPLAASISRGVLAPKIQVYRGEPGSTRANDSGRIIEGEYERKD</sequence>
<accession>Q1N1N3</accession>
<evidence type="ECO:0000256" key="1">
    <source>
        <dbReference type="SAM" id="MobiDB-lite"/>
    </source>
</evidence>
<protein>
    <submittedName>
        <fullName evidence="2">Uncharacterized protein</fullName>
    </submittedName>
</protein>
<gene>
    <name evidence="2" type="ORF">RED65_03225</name>
</gene>
<feature type="region of interest" description="Disordered" evidence="1">
    <location>
        <begin position="27"/>
        <end position="48"/>
    </location>
</feature>
<dbReference type="HOGENOM" id="CLU_3149924_0_0_6"/>
<keyword evidence="3" id="KW-1185">Reference proteome</keyword>
<reference evidence="2 3" key="1">
    <citation type="submission" date="2006-03" db="EMBL/GenBank/DDBJ databases">
        <authorList>
            <person name="Pinhassi J."/>
            <person name="Pedros-Alio C."/>
            <person name="Ferriera S."/>
            <person name="Johnson J."/>
            <person name="Kravitz S."/>
            <person name="Halpern A."/>
            <person name="Remington K."/>
            <person name="Beeson K."/>
            <person name="Tran B."/>
            <person name="Rogers Y.-H."/>
            <person name="Friedman R."/>
            <person name="Venter J.C."/>
        </authorList>
    </citation>
    <scope>NUCLEOTIDE SEQUENCE [LARGE SCALE GENOMIC DNA]</scope>
    <source>
        <strain evidence="2 3">RED65</strain>
    </source>
</reference>
<organism evidence="2 3">
    <name type="scientific">Bermanella marisrubri</name>
    <dbReference type="NCBI Taxonomy" id="207949"/>
    <lineage>
        <taxon>Bacteria</taxon>
        <taxon>Pseudomonadati</taxon>
        <taxon>Pseudomonadota</taxon>
        <taxon>Gammaproteobacteria</taxon>
        <taxon>Oceanospirillales</taxon>
        <taxon>Oceanospirillaceae</taxon>
        <taxon>Bermanella</taxon>
    </lineage>
</organism>